<proteinExistence type="predicted"/>
<gene>
    <name evidence="1" type="ORF">GCM10022262_11260</name>
</gene>
<reference evidence="2" key="1">
    <citation type="journal article" date="2019" name="Int. J. Syst. Evol. Microbiol.">
        <title>The Global Catalogue of Microorganisms (GCM) 10K type strain sequencing project: providing services to taxonomists for standard genome sequencing and annotation.</title>
        <authorList>
            <consortium name="The Broad Institute Genomics Platform"/>
            <consortium name="The Broad Institute Genome Sequencing Center for Infectious Disease"/>
            <person name="Wu L."/>
            <person name="Ma J."/>
        </authorList>
    </citation>
    <scope>NUCLEOTIDE SEQUENCE [LARGE SCALE GENOMIC DNA]</scope>
    <source>
        <strain evidence="2">JCM 17459</strain>
    </source>
</reference>
<protein>
    <recommendedName>
        <fullName evidence="3">DUF3046 domain-containing protein</fullName>
    </recommendedName>
</protein>
<organism evidence="1 2">
    <name type="scientific">Georgenia daeguensis</name>
    <dbReference type="NCBI Taxonomy" id="908355"/>
    <lineage>
        <taxon>Bacteria</taxon>
        <taxon>Bacillati</taxon>
        <taxon>Actinomycetota</taxon>
        <taxon>Actinomycetes</taxon>
        <taxon>Micrococcales</taxon>
        <taxon>Bogoriellaceae</taxon>
        <taxon>Georgenia</taxon>
    </lineage>
</organism>
<dbReference type="Pfam" id="PF11248">
    <property type="entry name" value="DUF3046"/>
    <property type="match status" value="1"/>
</dbReference>
<evidence type="ECO:0000313" key="2">
    <source>
        <dbReference type="Proteomes" id="UP001499841"/>
    </source>
</evidence>
<evidence type="ECO:0008006" key="3">
    <source>
        <dbReference type="Google" id="ProtNLM"/>
    </source>
</evidence>
<keyword evidence="2" id="KW-1185">Reference proteome</keyword>
<dbReference type="RefSeq" id="WP_345038627.1">
    <property type="nucleotide sequence ID" value="NZ_BAABBA010000004.1"/>
</dbReference>
<dbReference type="Proteomes" id="UP001499841">
    <property type="component" value="Unassembled WGS sequence"/>
</dbReference>
<accession>A0ABP8ES62</accession>
<dbReference type="EMBL" id="BAABBA010000004">
    <property type="protein sequence ID" value="GAA4286767.1"/>
    <property type="molecule type" value="Genomic_DNA"/>
</dbReference>
<name>A0ABP8ES62_9MICO</name>
<evidence type="ECO:0000313" key="1">
    <source>
        <dbReference type="EMBL" id="GAA4286767.1"/>
    </source>
</evidence>
<dbReference type="InterPro" id="IPR021408">
    <property type="entry name" value="DUF3046"/>
</dbReference>
<comment type="caution">
    <text evidence="1">The sequence shown here is derived from an EMBL/GenBank/DDBJ whole genome shotgun (WGS) entry which is preliminary data.</text>
</comment>
<sequence>MKHSEFWQVLEETFGPGYGRSVAEDLVLGSVGGRTAVRALADGVPPRQVWDAVCDEMDLDEATRWRHRIDPRERPQGPRRS</sequence>